<dbReference type="EMBL" id="CAJZAF010000007">
    <property type="protein sequence ID" value="CAG9169859.1"/>
    <property type="molecule type" value="Genomic_DNA"/>
</dbReference>
<organism evidence="10 11">
    <name type="scientific">Cupriavidus pinatubonensis</name>
    <dbReference type="NCBI Taxonomy" id="248026"/>
    <lineage>
        <taxon>Bacteria</taxon>
        <taxon>Pseudomonadati</taxon>
        <taxon>Pseudomonadota</taxon>
        <taxon>Betaproteobacteria</taxon>
        <taxon>Burkholderiales</taxon>
        <taxon>Burkholderiaceae</taxon>
        <taxon>Cupriavidus</taxon>
    </lineage>
</organism>
<comment type="subunit">
    <text evidence="9">Homodimer; disulfide-linked. Forms a heterohexamer composed of two FlhC and four FlhD subunits. Each FlhC binds a FlhD dimer, forming a heterotrimer, and a hexamer assembles by dimerization of two heterotrimers.</text>
</comment>
<comment type="domain">
    <text evidence="9">The C-terminal region contains a putative helix-turn-helix (HTH) motif, suggesting that this region may bind DNA.</text>
</comment>
<dbReference type="Gene3D" id="1.10.4000.10">
    <property type="entry name" value="Flagellar transcriptional activator FlhD"/>
    <property type="match status" value="1"/>
</dbReference>
<feature type="disulfide bond" description="Interchain" evidence="9">
    <location>
        <position position="66"/>
    </location>
</feature>
<dbReference type="HAMAP" id="MF_00725">
    <property type="entry name" value="FlhD"/>
    <property type="match status" value="1"/>
</dbReference>
<keyword evidence="5 9" id="KW-1015">Disulfide bond</keyword>
<name>A0ABN7YBA7_9BURK</name>
<dbReference type="Pfam" id="PF05247">
    <property type="entry name" value="FlhD"/>
    <property type="match status" value="1"/>
</dbReference>
<gene>
    <name evidence="10" type="primary">flhD_1</name>
    <name evidence="9" type="synonym">flhD</name>
    <name evidence="10" type="ORF">LMG23994_01699</name>
</gene>
<evidence type="ECO:0000256" key="4">
    <source>
        <dbReference type="ARBA" id="ARBA00023125"/>
    </source>
</evidence>
<evidence type="ECO:0000256" key="3">
    <source>
        <dbReference type="ARBA" id="ARBA00023015"/>
    </source>
</evidence>
<keyword evidence="10" id="KW-0966">Cell projection</keyword>
<proteinExistence type="inferred from homology"/>
<evidence type="ECO:0000256" key="8">
    <source>
        <dbReference type="ARBA" id="ARBA00025431"/>
    </source>
</evidence>
<comment type="similarity">
    <text evidence="9">Belongs to the FlhD family.</text>
</comment>
<dbReference type="RefSeq" id="WP_224001304.1">
    <property type="nucleotide sequence ID" value="NZ_CAJZAF010000007.1"/>
</dbReference>
<keyword evidence="6 9" id="KW-0010">Activator</keyword>
<comment type="subcellular location">
    <subcellularLocation>
        <location evidence="9">Cytoplasm</location>
    </subcellularLocation>
</comment>
<evidence type="ECO:0000313" key="11">
    <source>
        <dbReference type="Proteomes" id="UP000701702"/>
    </source>
</evidence>
<dbReference type="NCBIfam" id="NF002783">
    <property type="entry name" value="PRK02909.1-1"/>
    <property type="match status" value="1"/>
</dbReference>
<evidence type="ECO:0000256" key="1">
    <source>
        <dbReference type="ARBA" id="ARBA00022490"/>
    </source>
</evidence>
<keyword evidence="10" id="KW-0282">Flagellum</keyword>
<evidence type="ECO:0000313" key="10">
    <source>
        <dbReference type="EMBL" id="CAG9169859.1"/>
    </source>
</evidence>
<keyword evidence="3 9" id="KW-0805">Transcription regulation</keyword>
<reference evidence="10 11" key="1">
    <citation type="submission" date="2021-08" db="EMBL/GenBank/DDBJ databases">
        <authorList>
            <person name="Peeters C."/>
        </authorList>
    </citation>
    <scope>NUCLEOTIDE SEQUENCE [LARGE SCALE GENOMIC DNA]</scope>
    <source>
        <strain evidence="10 11">LMG 23994</strain>
    </source>
</reference>
<keyword evidence="10" id="KW-0969">Cilium</keyword>
<keyword evidence="2 9" id="KW-1005">Bacterial flagellum biogenesis</keyword>
<evidence type="ECO:0000256" key="5">
    <source>
        <dbReference type="ARBA" id="ARBA00023157"/>
    </source>
</evidence>
<keyword evidence="11" id="KW-1185">Reference proteome</keyword>
<dbReference type="InterPro" id="IPR036194">
    <property type="entry name" value="FlhD_sf"/>
</dbReference>
<evidence type="ECO:0000256" key="6">
    <source>
        <dbReference type="ARBA" id="ARBA00023159"/>
    </source>
</evidence>
<evidence type="ECO:0000256" key="9">
    <source>
        <dbReference type="HAMAP-Rule" id="MF_00725"/>
    </source>
</evidence>
<dbReference type="Proteomes" id="UP000701702">
    <property type="component" value="Unassembled WGS sequence"/>
</dbReference>
<dbReference type="InterPro" id="IPR023559">
    <property type="entry name" value="Flagellar_FlhD"/>
</dbReference>
<keyword evidence="4 9" id="KW-0238">DNA-binding</keyword>
<comment type="caution">
    <text evidence="10">The sequence shown here is derived from an EMBL/GenBank/DDBJ whole genome shotgun (WGS) entry which is preliminary data.</text>
</comment>
<keyword evidence="7 9" id="KW-0804">Transcription</keyword>
<accession>A0ABN7YBA7</accession>
<sequence>MEEASRFLDEIREVNLAYLLLAQQLVRENQLEAMYRLGVGKEIADILAKLTPAQLVKLAASNMVLCRFRFEDHALLSTLTDNPKGHDMQQMHAAILLARQPVESFN</sequence>
<evidence type="ECO:0000256" key="2">
    <source>
        <dbReference type="ARBA" id="ARBA00022795"/>
    </source>
</evidence>
<dbReference type="SUPFAM" id="SSF63592">
    <property type="entry name" value="Flagellar transcriptional activator FlhD"/>
    <property type="match status" value="1"/>
</dbReference>
<keyword evidence="1 9" id="KW-0963">Cytoplasm</keyword>
<evidence type="ECO:0000256" key="7">
    <source>
        <dbReference type="ARBA" id="ARBA00023163"/>
    </source>
</evidence>
<comment type="function">
    <text evidence="8 9">Functions in complex with FlhC as a master transcriptional regulator that regulates transcription of several flagellar and non-flagellar operons by binding to their promoter region. Activates expression of class 2 flagellar genes, including fliA, which is a flagellum-specific sigma factor that turns on the class 3 genes. Also regulates genes whose products function in a variety of physiological pathways.</text>
</comment>
<protein>
    <recommendedName>
        <fullName evidence="9">Flagellar transcriptional regulator FlhD</fullName>
    </recommendedName>
</protein>